<accession>A0A0C3QCR9</accession>
<evidence type="ECO:0000313" key="7">
    <source>
        <dbReference type="Proteomes" id="UP000054248"/>
    </source>
</evidence>
<evidence type="ECO:0000313" key="6">
    <source>
        <dbReference type="EMBL" id="KIO22419.1"/>
    </source>
</evidence>
<evidence type="ECO:0000256" key="4">
    <source>
        <dbReference type="PROSITE-ProRule" id="PRU00134"/>
    </source>
</evidence>
<evidence type="ECO:0000256" key="2">
    <source>
        <dbReference type="ARBA" id="ARBA00022771"/>
    </source>
</evidence>
<dbReference type="Gene3D" id="6.10.140.2220">
    <property type="match status" value="1"/>
</dbReference>
<dbReference type="Proteomes" id="UP000054248">
    <property type="component" value="Unassembled WGS sequence"/>
</dbReference>
<gene>
    <name evidence="6" type="ORF">M407DRAFT_28067</name>
</gene>
<proteinExistence type="predicted"/>
<keyword evidence="3" id="KW-0862">Zinc</keyword>
<dbReference type="GO" id="GO:0008270">
    <property type="term" value="F:zinc ion binding"/>
    <property type="evidence" value="ECO:0007669"/>
    <property type="project" value="UniProtKB-KW"/>
</dbReference>
<dbReference type="HOGENOM" id="CLU_548830_0_0_1"/>
<dbReference type="OrthoDB" id="3206590at2759"/>
<dbReference type="SUPFAM" id="SSF144232">
    <property type="entry name" value="HIT/MYND zinc finger-like"/>
    <property type="match status" value="1"/>
</dbReference>
<evidence type="ECO:0000256" key="3">
    <source>
        <dbReference type="ARBA" id="ARBA00022833"/>
    </source>
</evidence>
<keyword evidence="2 4" id="KW-0863">Zinc-finger</keyword>
<dbReference type="PROSITE" id="PS50865">
    <property type="entry name" value="ZF_MYND_2"/>
    <property type="match status" value="1"/>
</dbReference>
<evidence type="ECO:0000259" key="5">
    <source>
        <dbReference type="PROSITE" id="PS50865"/>
    </source>
</evidence>
<dbReference type="InterPro" id="IPR002893">
    <property type="entry name" value="Znf_MYND"/>
</dbReference>
<reference evidence="6 7" key="1">
    <citation type="submission" date="2014-04" db="EMBL/GenBank/DDBJ databases">
        <authorList>
            <consortium name="DOE Joint Genome Institute"/>
            <person name="Kuo A."/>
            <person name="Girlanda M."/>
            <person name="Perotto S."/>
            <person name="Kohler A."/>
            <person name="Nagy L.G."/>
            <person name="Floudas D."/>
            <person name="Copeland A."/>
            <person name="Barry K.W."/>
            <person name="Cichocki N."/>
            <person name="Veneault-Fourrey C."/>
            <person name="LaButti K."/>
            <person name="Lindquist E.A."/>
            <person name="Lipzen A."/>
            <person name="Lundell T."/>
            <person name="Morin E."/>
            <person name="Murat C."/>
            <person name="Sun H."/>
            <person name="Tunlid A."/>
            <person name="Henrissat B."/>
            <person name="Grigoriev I.V."/>
            <person name="Hibbett D.S."/>
            <person name="Martin F."/>
            <person name="Nordberg H.P."/>
            <person name="Cantor M.N."/>
            <person name="Hua S.X."/>
        </authorList>
    </citation>
    <scope>NUCLEOTIDE SEQUENCE [LARGE SCALE GENOMIC DNA]</scope>
    <source>
        <strain evidence="6 7">MUT 4182</strain>
    </source>
</reference>
<evidence type="ECO:0000256" key="1">
    <source>
        <dbReference type="ARBA" id="ARBA00022723"/>
    </source>
</evidence>
<keyword evidence="7" id="KW-1185">Reference proteome</keyword>
<reference evidence="7" key="2">
    <citation type="submission" date="2015-01" db="EMBL/GenBank/DDBJ databases">
        <title>Evolutionary Origins and Diversification of the Mycorrhizal Mutualists.</title>
        <authorList>
            <consortium name="DOE Joint Genome Institute"/>
            <consortium name="Mycorrhizal Genomics Consortium"/>
            <person name="Kohler A."/>
            <person name="Kuo A."/>
            <person name="Nagy L.G."/>
            <person name="Floudas D."/>
            <person name="Copeland A."/>
            <person name="Barry K.W."/>
            <person name="Cichocki N."/>
            <person name="Veneault-Fourrey C."/>
            <person name="LaButti K."/>
            <person name="Lindquist E.A."/>
            <person name="Lipzen A."/>
            <person name="Lundell T."/>
            <person name="Morin E."/>
            <person name="Murat C."/>
            <person name="Riley R."/>
            <person name="Ohm R."/>
            <person name="Sun H."/>
            <person name="Tunlid A."/>
            <person name="Henrissat B."/>
            <person name="Grigoriev I.V."/>
            <person name="Hibbett D.S."/>
            <person name="Martin F."/>
        </authorList>
    </citation>
    <scope>NUCLEOTIDE SEQUENCE [LARGE SCALE GENOMIC DNA]</scope>
    <source>
        <strain evidence="7">MUT 4182</strain>
    </source>
</reference>
<feature type="domain" description="MYND-type" evidence="5">
    <location>
        <begin position="432"/>
        <end position="487"/>
    </location>
</feature>
<keyword evidence="1" id="KW-0479">Metal-binding</keyword>
<dbReference type="EMBL" id="KN823110">
    <property type="protein sequence ID" value="KIO22419.1"/>
    <property type="molecule type" value="Genomic_DNA"/>
</dbReference>
<sequence length="497" mass="56828">MPPTVAMFDSHGNFATEEFKQQAREICNTQNVILKGRELDRLEDYFKYLARIKDPDDPAMVELWPSGLFEEIVNVLSTPMSQDQEGHLTLYSIALLTLNDILRSPWSRNPQAKAYLKSRVPAILREQNFAYRLPMGEEFKFKFRDSLLGIFGVVLMEFADDGLQQTLNGEILLGFAFDYYFGWTPPSQGEYSAYGARVILFDYSEEAFRRDPAPYLNRVLGRRGEKNVADRYKELATNAGKGKLLDSESSWNLLAHLITVRSLQTRLLGEAEVHMSALETAWNEMSSLPADRYWADEVARVIIISIAHIVAVIESPWKSKVIIDLMHHDSILLFGRAFFAPTDIIPWIDQIRGIFQDLSTYHEVRSLGQLELAQLQWAHVWRSLNSSQRSVTDEEQRPSREAAKQFWLGFGREALRISPERFWASLPNTSDIQACGRIKCPRFGDTWSGEWDTAVLPSYCTGCYKIIYCTVACQKLDWNDGNHKNVCKSLIATINDP</sequence>
<dbReference type="Pfam" id="PF01753">
    <property type="entry name" value="zf-MYND"/>
    <property type="match status" value="1"/>
</dbReference>
<name>A0A0C3QCR9_9AGAM</name>
<dbReference type="STRING" id="1051891.A0A0C3QCR9"/>
<organism evidence="6 7">
    <name type="scientific">Tulasnella calospora MUT 4182</name>
    <dbReference type="NCBI Taxonomy" id="1051891"/>
    <lineage>
        <taxon>Eukaryota</taxon>
        <taxon>Fungi</taxon>
        <taxon>Dikarya</taxon>
        <taxon>Basidiomycota</taxon>
        <taxon>Agaricomycotina</taxon>
        <taxon>Agaricomycetes</taxon>
        <taxon>Cantharellales</taxon>
        <taxon>Tulasnellaceae</taxon>
        <taxon>Tulasnella</taxon>
    </lineage>
</organism>
<dbReference type="AlphaFoldDB" id="A0A0C3QCR9"/>
<protein>
    <recommendedName>
        <fullName evidence="5">MYND-type domain-containing protein</fullName>
    </recommendedName>
</protein>